<evidence type="ECO:0000313" key="2">
    <source>
        <dbReference type="Proteomes" id="UP000030645"/>
    </source>
</evidence>
<evidence type="ECO:0000313" key="1">
    <source>
        <dbReference type="EMBL" id="EXB68163.1"/>
    </source>
</evidence>
<keyword evidence="2" id="KW-1185">Reference proteome</keyword>
<protein>
    <submittedName>
        <fullName evidence="1">Uncharacterized protein</fullName>
    </submittedName>
</protein>
<accession>W9RCS8</accession>
<proteinExistence type="predicted"/>
<dbReference type="EMBL" id="KE344572">
    <property type="protein sequence ID" value="EXB68163.1"/>
    <property type="molecule type" value="Genomic_DNA"/>
</dbReference>
<sequence length="91" mass="10660">MGAGHVRARVTDELRQLDDMIPTVKSEFIDKVENMRTNLSSCIFLKTKVDELFSEIFRCRKFGKIRSTKYELLTFLNSNQKLKRDDNADEN</sequence>
<reference evidence="2" key="1">
    <citation type="submission" date="2013-01" db="EMBL/GenBank/DDBJ databases">
        <title>Draft Genome Sequence of a Mulberry Tree, Morus notabilis C.K. Schneid.</title>
        <authorList>
            <person name="He N."/>
            <person name="Zhao S."/>
        </authorList>
    </citation>
    <scope>NUCLEOTIDE SEQUENCE</scope>
</reference>
<name>W9RCS8_9ROSA</name>
<gene>
    <name evidence="1" type="ORF">L484_003204</name>
</gene>
<dbReference type="AlphaFoldDB" id="W9RCS8"/>
<dbReference type="Proteomes" id="UP000030645">
    <property type="component" value="Unassembled WGS sequence"/>
</dbReference>
<organism evidence="1 2">
    <name type="scientific">Morus notabilis</name>
    <dbReference type="NCBI Taxonomy" id="981085"/>
    <lineage>
        <taxon>Eukaryota</taxon>
        <taxon>Viridiplantae</taxon>
        <taxon>Streptophyta</taxon>
        <taxon>Embryophyta</taxon>
        <taxon>Tracheophyta</taxon>
        <taxon>Spermatophyta</taxon>
        <taxon>Magnoliopsida</taxon>
        <taxon>eudicotyledons</taxon>
        <taxon>Gunneridae</taxon>
        <taxon>Pentapetalae</taxon>
        <taxon>rosids</taxon>
        <taxon>fabids</taxon>
        <taxon>Rosales</taxon>
        <taxon>Moraceae</taxon>
        <taxon>Moreae</taxon>
        <taxon>Morus</taxon>
    </lineage>
</organism>